<keyword evidence="4 11" id="KW-0520">NAD</keyword>
<evidence type="ECO:0000256" key="6">
    <source>
        <dbReference type="ARBA" id="ARBA00023295"/>
    </source>
</evidence>
<feature type="binding site" evidence="9">
    <location>
        <position position="165"/>
    </location>
    <ligand>
        <name>Mn(2+)</name>
        <dbReference type="ChEBI" id="CHEBI:29035"/>
    </ligand>
</feature>
<dbReference type="PANTHER" id="PTHR32092:SF5">
    <property type="entry name" value="6-PHOSPHO-BETA-GLUCOSIDASE"/>
    <property type="match status" value="1"/>
</dbReference>
<evidence type="ECO:0000256" key="7">
    <source>
        <dbReference type="PIRSR" id="PIRSR601088-1"/>
    </source>
</evidence>
<comment type="similarity">
    <text evidence="1 11">Belongs to the glycosyl hydrolase 4 family.</text>
</comment>
<evidence type="ECO:0000313" key="14">
    <source>
        <dbReference type="Proteomes" id="UP000050509"/>
    </source>
</evidence>
<feature type="binding site" evidence="9">
    <location>
        <position position="195"/>
    </location>
    <ligand>
        <name>Mn(2+)</name>
        <dbReference type="ChEBI" id="CHEBI:29035"/>
    </ligand>
</feature>
<dbReference type="Gene3D" id="3.40.50.720">
    <property type="entry name" value="NAD(P)-binding Rossmann-like Domain"/>
    <property type="match status" value="1"/>
</dbReference>
<dbReference type="SUPFAM" id="SSF51735">
    <property type="entry name" value="NAD(P)-binding Rossmann-fold domains"/>
    <property type="match status" value="1"/>
</dbReference>
<keyword evidence="9" id="KW-0408">Iron</keyword>
<proteinExistence type="inferred from homology"/>
<evidence type="ECO:0000256" key="11">
    <source>
        <dbReference type="RuleBase" id="RU361152"/>
    </source>
</evidence>
<evidence type="ECO:0000256" key="4">
    <source>
        <dbReference type="ARBA" id="ARBA00023027"/>
    </source>
</evidence>
<dbReference type="Gene3D" id="3.90.110.10">
    <property type="entry name" value="Lactate dehydrogenase/glycoside hydrolase, family 4, C-terminal"/>
    <property type="match status" value="1"/>
</dbReference>
<comment type="cofactor">
    <cofactor evidence="11">
        <name>NAD(+)</name>
        <dbReference type="ChEBI" id="CHEBI:57540"/>
    </cofactor>
    <text evidence="11">Binds 1 NAD(+) per subunit.</text>
</comment>
<dbReference type="GO" id="GO:0046872">
    <property type="term" value="F:metal ion binding"/>
    <property type="evidence" value="ECO:0007669"/>
    <property type="project" value="UniProtKB-KW"/>
</dbReference>
<feature type="site" description="Increases basicity of active site Tyr" evidence="10">
    <location>
        <position position="106"/>
    </location>
</feature>
<dbReference type="GO" id="GO:0005975">
    <property type="term" value="P:carbohydrate metabolic process"/>
    <property type="evidence" value="ECO:0007669"/>
    <property type="project" value="InterPro"/>
</dbReference>
<dbReference type="Proteomes" id="UP000050509">
    <property type="component" value="Unassembled WGS sequence"/>
</dbReference>
<dbReference type="PRINTS" id="PR00732">
    <property type="entry name" value="GLHYDRLASE4"/>
</dbReference>
<comment type="caution">
    <text evidence="13">The sequence shown here is derived from an EMBL/GenBank/DDBJ whole genome shotgun (WGS) entry which is preliminary data.</text>
</comment>
<dbReference type="PATRIC" id="fig|186479.3.peg.11061"/>
<evidence type="ECO:0000256" key="1">
    <source>
        <dbReference type="ARBA" id="ARBA00010141"/>
    </source>
</evidence>
<dbReference type="GO" id="GO:0016616">
    <property type="term" value="F:oxidoreductase activity, acting on the CH-OH group of donors, NAD or NADP as acceptor"/>
    <property type="evidence" value="ECO:0007669"/>
    <property type="project" value="InterPro"/>
</dbReference>
<feature type="binding site" evidence="8">
    <location>
        <position position="90"/>
    </location>
    <ligand>
        <name>substrate</name>
    </ligand>
</feature>
<name>A0A0P9D015_9CHLR</name>
<feature type="domain" description="Glycosyl hydrolase family 4 C-terminal" evidence="12">
    <location>
        <begin position="190"/>
        <end position="433"/>
    </location>
</feature>
<dbReference type="Pfam" id="PF11975">
    <property type="entry name" value="Glyco_hydro_4C"/>
    <property type="match status" value="1"/>
</dbReference>
<evidence type="ECO:0000259" key="12">
    <source>
        <dbReference type="Pfam" id="PF11975"/>
    </source>
</evidence>
<keyword evidence="3 11" id="KW-0378">Hydrolase</keyword>
<feature type="binding site" evidence="8">
    <location>
        <position position="144"/>
    </location>
    <ligand>
        <name>substrate</name>
    </ligand>
</feature>
<gene>
    <name evidence="13" type="ORF">SE17_22090</name>
</gene>
<keyword evidence="5 9" id="KW-0464">Manganese</keyword>
<evidence type="ECO:0000256" key="5">
    <source>
        <dbReference type="ARBA" id="ARBA00023211"/>
    </source>
</evidence>
<organism evidence="13 14">
    <name type="scientific">Kouleothrix aurantiaca</name>
    <dbReference type="NCBI Taxonomy" id="186479"/>
    <lineage>
        <taxon>Bacteria</taxon>
        <taxon>Bacillati</taxon>
        <taxon>Chloroflexota</taxon>
        <taxon>Chloroflexia</taxon>
        <taxon>Chloroflexales</taxon>
        <taxon>Roseiflexineae</taxon>
        <taxon>Roseiflexaceae</taxon>
        <taxon>Kouleothrix</taxon>
    </lineage>
</organism>
<protein>
    <submittedName>
        <fullName evidence="13">Glycosyl hydrolase</fullName>
    </submittedName>
</protein>
<evidence type="ECO:0000313" key="13">
    <source>
        <dbReference type="EMBL" id="KPV51289.1"/>
    </source>
</evidence>
<evidence type="ECO:0000256" key="9">
    <source>
        <dbReference type="PIRSR" id="PIRSR601088-3"/>
    </source>
</evidence>
<dbReference type="PANTHER" id="PTHR32092">
    <property type="entry name" value="6-PHOSPHO-BETA-GLUCOSIDASE-RELATED"/>
    <property type="match status" value="1"/>
</dbReference>
<keyword evidence="9" id="KW-0170">Cobalt</keyword>
<dbReference type="AlphaFoldDB" id="A0A0P9D015"/>
<dbReference type="InterPro" id="IPR001088">
    <property type="entry name" value="Glyco_hydro_4"/>
</dbReference>
<keyword evidence="14" id="KW-1185">Reference proteome</keyword>
<accession>A0A0P9D015</accession>
<dbReference type="InterPro" id="IPR022616">
    <property type="entry name" value="Glyco_hydro_4_C"/>
</dbReference>
<evidence type="ECO:0000256" key="10">
    <source>
        <dbReference type="PIRSR" id="PIRSR601088-4"/>
    </source>
</evidence>
<dbReference type="InterPro" id="IPR036291">
    <property type="entry name" value="NAD(P)-bd_dom_sf"/>
</dbReference>
<feature type="active site" description="Proton donor" evidence="7">
    <location>
        <position position="166"/>
    </location>
</feature>
<feature type="active site" description="Proton acceptor" evidence="7">
    <location>
        <position position="243"/>
    </location>
</feature>
<dbReference type="GO" id="GO:0004553">
    <property type="term" value="F:hydrolase activity, hydrolyzing O-glycosyl compounds"/>
    <property type="evidence" value="ECO:0007669"/>
    <property type="project" value="InterPro"/>
</dbReference>
<dbReference type="EMBL" id="LJCR01000982">
    <property type="protein sequence ID" value="KPV51289.1"/>
    <property type="molecule type" value="Genomic_DNA"/>
</dbReference>
<evidence type="ECO:0000256" key="8">
    <source>
        <dbReference type="PIRSR" id="PIRSR601088-2"/>
    </source>
</evidence>
<dbReference type="Pfam" id="PF02056">
    <property type="entry name" value="Glyco_hydro_4"/>
    <property type="match status" value="1"/>
</dbReference>
<reference evidence="13 14" key="1">
    <citation type="submission" date="2015-09" db="EMBL/GenBank/DDBJ databases">
        <title>Draft genome sequence of Kouleothrix aurantiaca JCM 19913.</title>
        <authorList>
            <person name="Hemp J."/>
        </authorList>
    </citation>
    <scope>NUCLEOTIDE SEQUENCE [LARGE SCALE GENOMIC DNA]</scope>
    <source>
        <strain evidence="13 14">COM-B</strain>
    </source>
</reference>
<evidence type="ECO:0000256" key="3">
    <source>
        <dbReference type="ARBA" id="ARBA00022801"/>
    </source>
</evidence>
<sequence>MKLALIGGGGVRAPLFVASALRRAERVGLEELCLQDVDAEKLAMFGALCQEVGRRAESDVRITTTTSPEAALDGATHVVTTIRVGLEPGRVLDERIALRHGVLGQETTGPGGFAMALRSIPAILEYAELLEKASPGAWLYGFTNPAGLVTQALRDAGFNRTIGICDGANVGHHAVADWLKIDPQRLRAEVFGLNHLSWTRRVTLDGEDQLAPLLRDPAFLSGTMMKLFDRALVDRIGMWINEYLYYFYYAEQALAAINADDKTRGEEIVELNRNLLDQLRRIDVQRDPAAGLHAFYAYQNRRHATYMHYAQPDAPTMGQADEAMGAPAETPDGEGYAGVALGIIEALETGVPLYTALNVPNEGAIACMRPADVVEVSCVIDRDGVRPLPIGAIPEPQELLMRQVKLYERLTVEAIRTRSRATAVAALMAHPLVLSYSRAKPLVDEYLDAHRDWVGEWPA</sequence>
<dbReference type="SUPFAM" id="SSF56327">
    <property type="entry name" value="LDH C-terminal domain-like"/>
    <property type="match status" value="1"/>
</dbReference>
<keyword evidence="9" id="KW-0533">Nickel</keyword>
<keyword evidence="2 9" id="KW-0479">Metal-binding</keyword>
<evidence type="ECO:0000256" key="2">
    <source>
        <dbReference type="ARBA" id="ARBA00022723"/>
    </source>
</evidence>
<keyword evidence="6 11" id="KW-0326">Glycosidase</keyword>
<dbReference type="InterPro" id="IPR015955">
    <property type="entry name" value="Lactate_DH/Glyco_Ohase_4_C"/>
</dbReference>